<feature type="chain" id="PRO_5019236657" evidence="3">
    <location>
        <begin position="25"/>
        <end position="420"/>
    </location>
</feature>
<evidence type="ECO:0000256" key="2">
    <source>
        <dbReference type="SAM" id="Phobius"/>
    </source>
</evidence>
<organism evidence="4 5">
    <name type="scientific">Trueperella bialowiezensis</name>
    <dbReference type="NCBI Taxonomy" id="312285"/>
    <lineage>
        <taxon>Bacteria</taxon>
        <taxon>Bacillati</taxon>
        <taxon>Actinomycetota</taxon>
        <taxon>Actinomycetes</taxon>
        <taxon>Actinomycetales</taxon>
        <taxon>Actinomycetaceae</taxon>
        <taxon>Trueperella</taxon>
    </lineage>
</organism>
<feature type="region of interest" description="Disordered" evidence="1">
    <location>
        <begin position="258"/>
        <end position="420"/>
    </location>
</feature>
<feature type="signal peptide" evidence="3">
    <location>
        <begin position="1"/>
        <end position="24"/>
    </location>
</feature>
<accession>A0A448PFA1</accession>
<sequence length="420" mass="42198">MTTATTRKRQLALALILPVGLALAACESDTTIGINEDGVASITMEIHDTSGMLAAGGMTSCDEFSSSIAEGDDSFTVEDISKDGNLGCRITGNSGVSAVDDDVLVETDDTYIFTIDEDLGDTGLTDEDLAMLKQMGFGFSFTVEMPGDIVKADGAQISGNRATFDDPSVFSQGITVEGYKSGSGGGSKPTPSPTATTEGPETPTPTEDPTDEPTDEPTEAPTTNEDEDGGFPVWGWILIGVGALAVIGGVVFAVTRKKNDGDNGGFGGPGYPGGPGGPGYPGGYGQGGYGQGGYGQGGYGQGGQPTQQFAPGQGAPGQGGYGQGGYGQGGQPTQQFAPTQPLPTGQANYGHSGHPAPRNPAGYDAAPNVPQSPGAQGAYGQVGSQGGYQSSGQSTPAASSFSRGGAEGGLNETGNMPKQD</sequence>
<keyword evidence="5" id="KW-1185">Reference proteome</keyword>
<feature type="compositionally biased region" description="Low complexity" evidence="1">
    <location>
        <begin position="374"/>
        <end position="394"/>
    </location>
</feature>
<feature type="compositionally biased region" description="Gly residues" evidence="1">
    <location>
        <begin position="262"/>
        <end position="303"/>
    </location>
</feature>
<dbReference type="Proteomes" id="UP000269542">
    <property type="component" value="Chromosome"/>
</dbReference>
<dbReference type="KEGG" id="tbw:NCTC13354_01291"/>
<feature type="compositionally biased region" description="Low complexity" evidence="1">
    <location>
        <begin position="304"/>
        <end position="313"/>
    </location>
</feature>
<dbReference type="EMBL" id="LR134476">
    <property type="protein sequence ID" value="VEI13574.1"/>
    <property type="molecule type" value="Genomic_DNA"/>
</dbReference>
<gene>
    <name evidence="4" type="ORF">NCTC13354_01291</name>
</gene>
<proteinExistence type="predicted"/>
<evidence type="ECO:0000256" key="1">
    <source>
        <dbReference type="SAM" id="MobiDB-lite"/>
    </source>
</evidence>
<dbReference type="AlphaFoldDB" id="A0A448PFA1"/>
<keyword evidence="2" id="KW-0472">Membrane</keyword>
<protein>
    <submittedName>
        <fullName evidence="4">Uncharacterized protein</fullName>
    </submittedName>
</protein>
<name>A0A448PFA1_9ACTO</name>
<reference evidence="4 5" key="1">
    <citation type="submission" date="2018-12" db="EMBL/GenBank/DDBJ databases">
        <authorList>
            <consortium name="Pathogen Informatics"/>
        </authorList>
    </citation>
    <scope>NUCLEOTIDE SEQUENCE [LARGE SCALE GENOMIC DNA]</scope>
    <source>
        <strain evidence="4 5">NCTC13354</strain>
    </source>
</reference>
<dbReference type="RefSeq" id="WP_197718427.1">
    <property type="nucleotide sequence ID" value="NZ_LR134476.1"/>
</dbReference>
<feature type="compositionally biased region" description="Acidic residues" evidence="1">
    <location>
        <begin position="208"/>
        <end position="229"/>
    </location>
</feature>
<keyword evidence="2" id="KW-1133">Transmembrane helix</keyword>
<feature type="compositionally biased region" description="Low complexity" evidence="1">
    <location>
        <begin position="193"/>
        <end position="207"/>
    </location>
</feature>
<feature type="region of interest" description="Disordered" evidence="1">
    <location>
        <begin position="175"/>
        <end position="230"/>
    </location>
</feature>
<evidence type="ECO:0000313" key="4">
    <source>
        <dbReference type="EMBL" id="VEI13574.1"/>
    </source>
</evidence>
<evidence type="ECO:0000313" key="5">
    <source>
        <dbReference type="Proteomes" id="UP000269542"/>
    </source>
</evidence>
<evidence type="ECO:0000256" key="3">
    <source>
        <dbReference type="SAM" id="SignalP"/>
    </source>
</evidence>
<feature type="compositionally biased region" description="Gly residues" evidence="1">
    <location>
        <begin position="314"/>
        <end position="330"/>
    </location>
</feature>
<feature type="transmembrane region" description="Helical" evidence="2">
    <location>
        <begin position="233"/>
        <end position="254"/>
    </location>
</feature>
<dbReference type="PROSITE" id="PS51257">
    <property type="entry name" value="PROKAR_LIPOPROTEIN"/>
    <property type="match status" value="1"/>
</dbReference>
<keyword evidence="3" id="KW-0732">Signal</keyword>
<keyword evidence="2" id="KW-0812">Transmembrane</keyword>